<dbReference type="InterPro" id="IPR036291">
    <property type="entry name" value="NAD(P)-bd_dom_sf"/>
</dbReference>
<proteinExistence type="inferred from homology"/>
<protein>
    <recommendedName>
        <fullName evidence="5 12">Meso-diaminopimelate D-dehydrogenase</fullName>
        <shortName evidence="12">DAPDH</shortName>
        <shortName evidence="12">Meso-DAP dehydrogenase</shortName>
        <ecNumber evidence="4 12">1.4.1.16</ecNumber>
    </recommendedName>
</protein>
<dbReference type="KEGG" id="msch:N508_001857"/>
<sequence>MSKIKVCVHGLGNIGKYSIEAIEAASDMECVGVVRRPSSIGKNKVDLREVDEFSSIEDLIKAKGKPDVCLIATPSRHAFDDDSLYLKYGIHTVDSFDIHTEIPEIVEKLEKVAKENNAVSVTAAGWDPGSDSVIRAMLEAMMPVGVTFTNFGRGRSMGHSAAARAVDGIKDAVSITIPMGGGRHSRLVYVVLEDGVSLETAKKRLAADDYFAHDPLDVKAVADSDELAMVCDSSHGVLMERQGASGLTDNQRMIFKMDINNPALTSQIMVSCARAATRLSAGCYTMIDIPPVLYLNMDRKTAIKKLV</sequence>
<name>V2QF79_9BACT</name>
<dbReference type="SUPFAM" id="SSF51735">
    <property type="entry name" value="NAD(P)-binding Rossmann-fold domains"/>
    <property type="match status" value="1"/>
</dbReference>
<feature type="domain" description="Meso-diaminopimelate D-dehydrogenase C-terminal" evidence="14">
    <location>
        <begin position="125"/>
        <end position="260"/>
    </location>
</feature>
<comment type="function">
    <text evidence="12">Catalyzes the reversible NADPH-dependent reductive amination of L-2-amino-6-oxopimelate, the acyclic form of L-tetrahydrodipicolinate, to generate the meso compound, D,L-2,6-diaminopimelate.</text>
</comment>
<dbReference type="GO" id="GO:0047850">
    <property type="term" value="F:diaminopimelate dehydrogenase activity"/>
    <property type="evidence" value="ECO:0007669"/>
    <property type="project" value="UniProtKB-UniRule"/>
</dbReference>
<keyword evidence="9 12" id="KW-0560">Oxidoreductase</keyword>
<dbReference type="NCBIfam" id="TIGR01921">
    <property type="entry name" value="DAP-DH"/>
    <property type="match status" value="1"/>
</dbReference>
<evidence type="ECO:0000256" key="1">
    <source>
        <dbReference type="ARBA" id="ARBA00004896"/>
    </source>
</evidence>
<evidence type="ECO:0000256" key="8">
    <source>
        <dbReference type="ARBA" id="ARBA00022915"/>
    </source>
</evidence>
<evidence type="ECO:0000256" key="9">
    <source>
        <dbReference type="ARBA" id="ARBA00023002"/>
    </source>
</evidence>
<dbReference type="GO" id="GO:0009089">
    <property type="term" value="P:lysine biosynthetic process via diaminopimelate"/>
    <property type="evidence" value="ECO:0007669"/>
    <property type="project" value="UniProtKB-UniRule"/>
</dbReference>
<dbReference type="EC" id="1.4.1.16" evidence="4 12"/>
<dbReference type="Proteomes" id="UP000017429">
    <property type="component" value="Chromosome"/>
</dbReference>
<dbReference type="Pfam" id="PF01408">
    <property type="entry name" value="GFO_IDH_MocA"/>
    <property type="match status" value="1"/>
</dbReference>
<dbReference type="OrthoDB" id="9779394at2"/>
<comment type="similarity">
    <text evidence="2 12">Belongs to the diaminopimelate dehydrogenase family.</text>
</comment>
<evidence type="ECO:0000256" key="7">
    <source>
        <dbReference type="ARBA" id="ARBA00022857"/>
    </source>
</evidence>
<evidence type="ECO:0000256" key="4">
    <source>
        <dbReference type="ARBA" id="ARBA00012080"/>
    </source>
</evidence>
<evidence type="ECO:0000256" key="6">
    <source>
        <dbReference type="ARBA" id="ARBA00022605"/>
    </source>
</evidence>
<dbReference type="Gene3D" id="3.40.50.720">
    <property type="entry name" value="NAD(P)-binding Rossmann-like Domain"/>
    <property type="match status" value="1"/>
</dbReference>
<evidence type="ECO:0000256" key="11">
    <source>
        <dbReference type="ARBA" id="ARBA00052023"/>
    </source>
</evidence>
<reference evidence="15" key="1">
    <citation type="journal article" date="2014" name="Genome Announc.">
        <title>Draft genome sequences of the altered schaedler flora, a defined bacterial community from gnotobiotic mice.</title>
        <authorList>
            <person name="Wannemuehler M.J."/>
            <person name="Overstreet A.M."/>
            <person name="Ward D.V."/>
            <person name="Phillips G.J."/>
        </authorList>
    </citation>
    <scope>NUCLEOTIDE SEQUENCE</scope>
    <source>
        <strain evidence="15">ASF457</strain>
    </source>
</reference>
<evidence type="ECO:0000313" key="15">
    <source>
        <dbReference type="EMBL" id="USF24767.1"/>
    </source>
</evidence>
<evidence type="ECO:0000256" key="10">
    <source>
        <dbReference type="ARBA" id="ARBA00023154"/>
    </source>
</evidence>
<keyword evidence="16" id="KW-1185">Reference proteome</keyword>
<evidence type="ECO:0000259" key="14">
    <source>
        <dbReference type="Pfam" id="PF16654"/>
    </source>
</evidence>
<keyword evidence="6 12" id="KW-0028">Amino-acid biosynthesis</keyword>
<reference evidence="15" key="2">
    <citation type="submission" date="2022-05" db="EMBL/GenBank/DDBJ databases">
        <authorList>
            <person name="Proctor A.L."/>
            <person name="Phillips G.J."/>
            <person name="Wannemuehler M.J."/>
        </authorList>
    </citation>
    <scope>NUCLEOTIDE SEQUENCE</scope>
    <source>
        <strain evidence="15">ASF457</strain>
    </source>
</reference>
<accession>V2QF79</accession>
<organism evidence="15 16">
    <name type="scientific">Mucispirillum schaedleri ASF457</name>
    <dbReference type="NCBI Taxonomy" id="1379858"/>
    <lineage>
        <taxon>Bacteria</taxon>
        <taxon>Pseudomonadati</taxon>
        <taxon>Deferribacterota</taxon>
        <taxon>Deferribacteres</taxon>
        <taxon>Deferribacterales</taxon>
        <taxon>Mucispirillaceae</taxon>
        <taxon>Mucispirillum</taxon>
    </lineage>
</organism>
<evidence type="ECO:0000259" key="13">
    <source>
        <dbReference type="Pfam" id="PF01408"/>
    </source>
</evidence>
<dbReference type="GO" id="GO:0019877">
    <property type="term" value="P:diaminopimelate biosynthetic process"/>
    <property type="evidence" value="ECO:0007669"/>
    <property type="project" value="UniProtKB-UniRule"/>
</dbReference>
<comment type="pathway">
    <text evidence="1 12">Amino-acid biosynthesis; L-lysine biosynthesis via DAP pathway; DL-2,6-diaminopimelate from (S)-tetrahydrodipicolinate: step 1/1.</text>
</comment>
<dbReference type="InterPro" id="IPR010190">
    <property type="entry name" value="Diaminopimelate_DH_Ddh"/>
</dbReference>
<dbReference type="CDD" id="cd02270">
    <property type="entry name" value="meso-DAPDH_N"/>
    <property type="match status" value="1"/>
</dbReference>
<evidence type="ECO:0000256" key="2">
    <source>
        <dbReference type="ARBA" id="ARBA00007442"/>
    </source>
</evidence>
<dbReference type="eggNOG" id="COG3804">
    <property type="taxonomic scope" value="Bacteria"/>
</dbReference>
<dbReference type="EMBL" id="CP097562">
    <property type="protein sequence ID" value="USF24767.1"/>
    <property type="molecule type" value="Genomic_DNA"/>
</dbReference>
<evidence type="ECO:0000313" key="16">
    <source>
        <dbReference type="Proteomes" id="UP000017429"/>
    </source>
</evidence>
<dbReference type="AlphaFoldDB" id="V2QF79"/>
<reference evidence="15" key="3">
    <citation type="submission" date="2022-06" db="EMBL/GenBank/DDBJ databases">
        <title>Resources to Facilitate Use of the Altered Schaedler Flora (ASF) Mouse Model to Study Microbiome Function.</title>
        <authorList>
            <person name="Proctor A."/>
            <person name="Parvinroo S."/>
            <person name="Richie T."/>
            <person name="Jia X."/>
            <person name="Lee S.T.M."/>
            <person name="Karp P.D."/>
            <person name="Paley S."/>
            <person name="Kostic A.D."/>
            <person name="Pierre J.F."/>
            <person name="Wannemuehler M.J."/>
            <person name="Phillips G.J."/>
        </authorList>
    </citation>
    <scope>NUCLEOTIDE SEQUENCE</scope>
    <source>
        <strain evidence="15">ASF457</strain>
    </source>
</reference>
<dbReference type="Pfam" id="PF16654">
    <property type="entry name" value="DAPDH_C"/>
    <property type="match status" value="1"/>
</dbReference>
<dbReference type="RefSeq" id="WP_023276137.1">
    <property type="nucleotide sequence ID" value="NZ_CP097562.1"/>
</dbReference>
<keyword evidence="7 12" id="KW-0521">NADP</keyword>
<dbReference type="InterPro" id="IPR032094">
    <property type="entry name" value="Meso-DAP_DH_C"/>
</dbReference>
<evidence type="ECO:0000256" key="5">
    <source>
        <dbReference type="ARBA" id="ARBA00021654"/>
    </source>
</evidence>
<dbReference type="Gene3D" id="3.30.360.10">
    <property type="entry name" value="Dihydrodipicolinate Reductase, domain 2"/>
    <property type="match status" value="1"/>
</dbReference>
<keyword evidence="10 12" id="KW-0457">Lysine biosynthesis</keyword>
<keyword evidence="8 12" id="KW-0220">Diaminopimelate biosynthesis</keyword>
<dbReference type="PIRSF" id="PIRSF025648">
    <property type="entry name" value="DDH"/>
    <property type="match status" value="1"/>
</dbReference>
<gene>
    <name evidence="15" type="primary">ddh</name>
    <name evidence="15" type="ORF">N508_001857</name>
</gene>
<dbReference type="GO" id="GO:0000166">
    <property type="term" value="F:nucleotide binding"/>
    <property type="evidence" value="ECO:0007669"/>
    <property type="project" value="InterPro"/>
</dbReference>
<evidence type="ECO:0000256" key="12">
    <source>
        <dbReference type="PIRNR" id="PIRNR025648"/>
    </source>
</evidence>
<dbReference type="SUPFAM" id="SSF55347">
    <property type="entry name" value="Glyceraldehyde-3-phosphate dehydrogenase-like, C-terminal domain"/>
    <property type="match status" value="1"/>
</dbReference>
<comment type="catalytic activity">
    <reaction evidence="11 12">
        <text>meso-2,6-diaminopimelate + NADP(+) + H2O = (S)-2-amino-6-oxoheptanedioate + NH4(+) + NADPH + H(+)</text>
        <dbReference type="Rhea" id="RHEA:13561"/>
        <dbReference type="ChEBI" id="CHEBI:15377"/>
        <dbReference type="ChEBI" id="CHEBI:15378"/>
        <dbReference type="ChEBI" id="CHEBI:28938"/>
        <dbReference type="ChEBI" id="CHEBI:57783"/>
        <dbReference type="ChEBI" id="CHEBI:57791"/>
        <dbReference type="ChEBI" id="CHEBI:58349"/>
        <dbReference type="ChEBI" id="CHEBI:58556"/>
        <dbReference type="EC" id="1.4.1.16"/>
    </reaction>
</comment>
<evidence type="ECO:0000256" key="3">
    <source>
        <dbReference type="ARBA" id="ARBA00011738"/>
    </source>
</evidence>
<dbReference type="InterPro" id="IPR000683">
    <property type="entry name" value="Gfo/Idh/MocA-like_OxRdtase_N"/>
</dbReference>
<comment type="subunit">
    <text evidence="3 12">Homodimer.</text>
</comment>
<feature type="domain" description="Gfo/Idh/MocA-like oxidoreductase N-terminal" evidence="13">
    <location>
        <begin position="4"/>
        <end position="120"/>
    </location>
</feature>